<proteinExistence type="predicted"/>
<reference evidence="3" key="1">
    <citation type="submission" date="2016-10" db="EMBL/GenBank/DDBJ databases">
        <authorList>
            <person name="Varghese N."/>
            <person name="Submissions S."/>
        </authorList>
    </citation>
    <scope>NUCLEOTIDE SEQUENCE [LARGE SCALE GENOMIC DNA]</scope>
    <source>
        <strain evidence="3">CECT 8338</strain>
    </source>
</reference>
<name>A0A1H2E2W2_9GAMM</name>
<protein>
    <submittedName>
        <fullName evidence="2">Uncharacterized protein</fullName>
    </submittedName>
</protein>
<dbReference type="EMBL" id="LT629787">
    <property type="protein sequence ID" value="SDT89339.1"/>
    <property type="molecule type" value="Genomic_DNA"/>
</dbReference>
<dbReference type="AlphaFoldDB" id="A0A1H2E2W2"/>
<evidence type="ECO:0000313" key="3">
    <source>
        <dbReference type="Proteomes" id="UP000243924"/>
    </source>
</evidence>
<sequence>MTDKAPDRPAGYRVSADRRSASRRVRYVEGNRQDPGECRLCQLDELAEGEATPGDTQDGGSSTRPQGSSATRAG</sequence>
<dbReference type="Proteomes" id="UP000243924">
    <property type="component" value="Chromosome I"/>
</dbReference>
<feature type="compositionally biased region" description="Basic and acidic residues" evidence="1">
    <location>
        <begin position="15"/>
        <end position="37"/>
    </location>
</feature>
<organism evidence="2 3">
    <name type="scientific">Halopseudomonas salegens</name>
    <dbReference type="NCBI Taxonomy" id="1434072"/>
    <lineage>
        <taxon>Bacteria</taxon>
        <taxon>Pseudomonadati</taxon>
        <taxon>Pseudomonadota</taxon>
        <taxon>Gammaproteobacteria</taxon>
        <taxon>Pseudomonadales</taxon>
        <taxon>Pseudomonadaceae</taxon>
        <taxon>Halopseudomonas</taxon>
    </lineage>
</organism>
<evidence type="ECO:0000256" key="1">
    <source>
        <dbReference type="SAM" id="MobiDB-lite"/>
    </source>
</evidence>
<evidence type="ECO:0000313" key="2">
    <source>
        <dbReference type="EMBL" id="SDT89339.1"/>
    </source>
</evidence>
<gene>
    <name evidence="2" type="ORF">SAMN05216210_0259</name>
</gene>
<feature type="compositionally biased region" description="Polar residues" evidence="1">
    <location>
        <begin position="54"/>
        <end position="74"/>
    </location>
</feature>
<dbReference type="STRING" id="1434072.SAMN05216210_0259"/>
<keyword evidence="3" id="KW-1185">Reference proteome</keyword>
<feature type="region of interest" description="Disordered" evidence="1">
    <location>
        <begin position="1"/>
        <end position="74"/>
    </location>
</feature>
<accession>A0A1H2E2W2</accession>